<evidence type="ECO:0000256" key="1">
    <source>
        <dbReference type="SAM" id="MobiDB-lite"/>
    </source>
</evidence>
<sequence>MSSVHKLGAKDHEVISREMLPPPSRSSNIARRGGHSSGGRNSHVKPTPSAGAARAPTSPQATTAASPGGSNQAQQHRPPPANMITASQEQKGISHERLDSQPDSDRTLSGQLLESDLHNETTAGPDESRAAPDIAIRAGRSETPVEVYERYRQQAERAERERDREDPDFELNSQGAQSPSFNGTIESQELDFLRQSTPSSLVDRTRRTARARQSDGLSQAQSPNGADHHQNNTPHHARRGSGPLQQELNDSTEDHSMVGLLRADASAAATPSSYRAKQPFGSAARVSPMMPDDGVKTPHRSKGRRTRNPTYEKSRPENRRERDEHIAAIKANWRDPPLFWPYELTPLGEKQIPNGRGGTTMTKEALEPKDVSTLLLKAIRRFSEATKGNYGAAMKLIAKVVDRRLQNSQEHKILLRADAEEATMLALSKAKAPGRGADAGPSARKRRAQQAADDESDPR</sequence>
<feature type="region of interest" description="Disordered" evidence="1">
    <location>
        <begin position="267"/>
        <end position="322"/>
    </location>
</feature>
<dbReference type="AlphaFoldDB" id="A0A9W7SKJ9"/>
<accession>A0A9W7SKJ9</accession>
<reference evidence="2 3" key="1">
    <citation type="journal article" date="2018" name="IMA Fungus">
        <title>IMA Genome-F 10: Nine draft genome sequences of Claviceps purpurea s.lat., including C. arundinis, C. humidiphila, and C. cf. spartinae, pseudomolecules for the pitch canker pathogen Fusarium circinatum, draft genome of Davidsoniella eucalypti, Grosmannia galeiformis, Quambalaria eucalypti, and Teratosphaeria destructans.</title>
        <authorList>
            <person name="Wingfield B.D."/>
            <person name="Liu M."/>
            <person name="Nguyen H.D."/>
            <person name="Lane F.A."/>
            <person name="Morgan S.W."/>
            <person name="De Vos L."/>
            <person name="Wilken P.M."/>
            <person name="Duong T.A."/>
            <person name="Aylward J."/>
            <person name="Coetzee M.P."/>
            <person name="Dadej K."/>
            <person name="De Beer Z.W."/>
            <person name="Findlay W."/>
            <person name="Havenga M."/>
            <person name="Kolarik M."/>
            <person name="Menzies J.G."/>
            <person name="Naidoo K."/>
            <person name="Pochopski O."/>
            <person name="Shoukouhi P."/>
            <person name="Santana Q.C."/>
            <person name="Seifert K.A."/>
            <person name="Soal N."/>
            <person name="Steenkamp E.T."/>
            <person name="Tatham C.T."/>
            <person name="van der Nest M.A."/>
            <person name="Wingfield M.J."/>
        </authorList>
    </citation>
    <scope>NUCLEOTIDE SEQUENCE [LARGE SCALE GENOMIC DNA]</scope>
    <source>
        <strain evidence="2">CMW44962</strain>
    </source>
</reference>
<evidence type="ECO:0000313" key="3">
    <source>
        <dbReference type="Proteomes" id="UP001138500"/>
    </source>
</evidence>
<dbReference type="EMBL" id="RIBY02002311">
    <property type="protein sequence ID" value="KAH9819827.1"/>
    <property type="molecule type" value="Genomic_DNA"/>
</dbReference>
<feature type="compositionally biased region" description="Polar residues" evidence="1">
    <location>
        <begin position="171"/>
        <end position="187"/>
    </location>
</feature>
<name>A0A9W7SKJ9_9PEZI</name>
<feature type="compositionally biased region" description="Polar residues" evidence="1">
    <location>
        <begin position="215"/>
        <end position="224"/>
    </location>
</feature>
<feature type="compositionally biased region" description="Basic and acidic residues" evidence="1">
    <location>
        <begin position="147"/>
        <end position="165"/>
    </location>
</feature>
<dbReference type="Proteomes" id="UP001138500">
    <property type="component" value="Unassembled WGS sequence"/>
</dbReference>
<dbReference type="OrthoDB" id="3867719at2759"/>
<evidence type="ECO:0000313" key="2">
    <source>
        <dbReference type="EMBL" id="KAH9819827.1"/>
    </source>
</evidence>
<feature type="compositionally biased region" description="Basic and acidic residues" evidence="1">
    <location>
        <begin position="92"/>
        <end position="106"/>
    </location>
</feature>
<comment type="caution">
    <text evidence="2">The sequence shown here is derived from an EMBL/GenBank/DDBJ whole genome shotgun (WGS) entry which is preliminary data.</text>
</comment>
<feature type="region of interest" description="Disordered" evidence="1">
    <location>
        <begin position="1"/>
        <end position="254"/>
    </location>
</feature>
<feature type="compositionally biased region" description="Basic and acidic residues" evidence="1">
    <location>
        <begin position="310"/>
        <end position="322"/>
    </location>
</feature>
<organism evidence="2 3">
    <name type="scientific">Teratosphaeria destructans</name>
    <dbReference type="NCBI Taxonomy" id="418781"/>
    <lineage>
        <taxon>Eukaryota</taxon>
        <taxon>Fungi</taxon>
        <taxon>Dikarya</taxon>
        <taxon>Ascomycota</taxon>
        <taxon>Pezizomycotina</taxon>
        <taxon>Dothideomycetes</taxon>
        <taxon>Dothideomycetidae</taxon>
        <taxon>Mycosphaerellales</taxon>
        <taxon>Teratosphaeriaceae</taxon>
        <taxon>Teratosphaeria</taxon>
    </lineage>
</organism>
<proteinExistence type="predicted"/>
<feature type="compositionally biased region" description="Low complexity" evidence="1">
    <location>
        <begin position="52"/>
        <end position="67"/>
    </location>
</feature>
<gene>
    <name evidence="2" type="ORF">Tdes44962_MAKER00816</name>
</gene>
<reference evidence="2 3" key="2">
    <citation type="journal article" date="2021" name="Curr. Genet.">
        <title>Genetic response to nitrogen starvation in the aggressive Eucalyptus foliar pathogen Teratosphaeria destructans.</title>
        <authorList>
            <person name="Havenga M."/>
            <person name="Wingfield B.D."/>
            <person name="Wingfield M.J."/>
            <person name="Dreyer L.L."/>
            <person name="Roets F."/>
            <person name="Aylward J."/>
        </authorList>
    </citation>
    <scope>NUCLEOTIDE SEQUENCE [LARGE SCALE GENOMIC DNA]</scope>
    <source>
        <strain evidence="2">CMW44962</strain>
    </source>
</reference>
<feature type="region of interest" description="Disordered" evidence="1">
    <location>
        <begin position="426"/>
        <end position="459"/>
    </location>
</feature>
<feature type="compositionally biased region" description="Basic residues" evidence="1">
    <location>
        <begin position="297"/>
        <end position="307"/>
    </location>
</feature>
<keyword evidence="3" id="KW-1185">Reference proteome</keyword>
<protein>
    <submittedName>
        <fullName evidence="2">Uncharacterized protein</fullName>
    </submittedName>
</protein>